<dbReference type="PROSITE" id="PS50977">
    <property type="entry name" value="HTH_TETR_2"/>
    <property type="match status" value="1"/>
</dbReference>
<evidence type="ECO:0000313" key="4">
    <source>
        <dbReference type="EMBL" id="KAA9393214.1"/>
    </source>
</evidence>
<dbReference type="RefSeq" id="WP_158034759.1">
    <property type="nucleotide sequence ID" value="NZ_ML708627.1"/>
</dbReference>
<keyword evidence="5" id="KW-1185">Reference proteome</keyword>
<proteinExistence type="predicted"/>
<evidence type="ECO:0000313" key="5">
    <source>
        <dbReference type="Proteomes" id="UP000325957"/>
    </source>
</evidence>
<dbReference type="InterPro" id="IPR050109">
    <property type="entry name" value="HTH-type_TetR-like_transc_reg"/>
</dbReference>
<sequence length="218" mass="24190">MSTPRRYDNTRRAEAARRTRGQILEAAREQFLDTGYHSTTVAALARAAQVSPQTIYNAFGGKAEVLKALYDVLLAGDDEPIPMRERPEIIRVTAQPDRSATLRAYAAAARTFIERTGPLIWMVLAEGAGQDAELRAFLETIDRERRIGNTGVVEHIANRFGLGDGVTVERAVDLVWTLTSPENADRLVRRCGWTPADYERWLAEGLVTGLRILSRPAA</sequence>
<dbReference type="GO" id="GO:0003700">
    <property type="term" value="F:DNA-binding transcription factor activity"/>
    <property type="evidence" value="ECO:0007669"/>
    <property type="project" value="TreeGrafter"/>
</dbReference>
<dbReference type="InterPro" id="IPR009057">
    <property type="entry name" value="Homeodomain-like_sf"/>
</dbReference>
<evidence type="ECO:0000256" key="1">
    <source>
        <dbReference type="ARBA" id="ARBA00023125"/>
    </source>
</evidence>
<dbReference type="EMBL" id="SZWF01000023">
    <property type="protein sequence ID" value="KAA9393214.1"/>
    <property type="molecule type" value="Genomic_DNA"/>
</dbReference>
<evidence type="ECO:0000256" key="2">
    <source>
        <dbReference type="PROSITE-ProRule" id="PRU00335"/>
    </source>
</evidence>
<organism evidence="4 5">
    <name type="scientific">Kocuria coralli</name>
    <dbReference type="NCBI Taxonomy" id="1461025"/>
    <lineage>
        <taxon>Bacteria</taxon>
        <taxon>Bacillati</taxon>
        <taxon>Actinomycetota</taxon>
        <taxon>Actinomycetes</taxon>
        <taxon>Micrococcales</taxon>
        <taxon>Micrococcaceae</taxon>
        <taxon>Kocuria</taxon>
    </lineage>
</organism>
<evidence type="ECO:0000259" key="3">
    <source>
        <dbReference type="PROSITE" id="PS50977"/>
    </source>
</evidence>
<dbReference type="Proteomes" id="UP000325957">
    <property type="component" value="Unassembled WGS sequence"/>
</dbReference>
<dbReference type="PANTHER" id="PTHR30055:SF226">
    <property type="entry name" value="HTH-TYPE TRANSCRIPTIONAL REGULATOR PKSA"/>
    <property type="match status" value="1"/>
</dbReference>
<dbReference type="AlphaFoldDB" id="A0A5J5KUG6"/>
<keyword evidence="1 2" id="KW-0238">DNA-binding</keyword>
<feature type="DNA-binding region" description="H-T-H motif" evidence="2">
    <location>
        <begin position="40"/>
        <end position="59"/>
    </location>
</feature>
<dbReference type="Gene3D" id="1.10.357.10">
    <property type="entry name" value="Tetracycline Repressor, domain 2"/>
    <property type="match status" value="1"/>
</dbReference>
<reference evidence="4 5" key="1">
    <citation type="submission" date="2019-05" db="EMBL/GenBank/DDBJ databases">
        <title>Kocuria coralli sp. nov., a novel actinobacterium isolated from coral reef seawater.</title>
        <authorList>
            <person name="Li J."/>
        </authorList>
    </citation>
    <scope>NUCLEOTIDE SEQUENCE [LARGE SCALE GENOMIC DNA]</scope>
    <source>
        <strain evidence="4 5">SCSIO 13007</strain>
    </source>
</reference>
<accession>A0A5J5KUG6</accession>
<dbReference type="SUPFAM" id="SSF46689">
    <property type="entry name" value="Homeodomain-like"/>
    <property type="match status" value="1"/>
</dbReference>
<feature type="domain" description="HTH tetR-type" evidence="3">
    <location>
        <begin position="17"/>
        <end position="77"/>
    </location>
</feature>
<dbReference type="OrthoDB" id="3825402at2"/>
<dbReference type="PANTHER" id="PTHR30055">
    <property type="entry name" value="HTH-TYPE TRANSCRIPTIONAL REGULATOR RUTR"/>
    <property type="match status" value="1"/>
</dbReference>
<gene>
    <name evidence="4" type="ORF">FCK90_13090</name>
</gene>
<protein>
    <submittedName>
        <fullName evidence="4">TetR/AcrR family transcriptional regulator</fullName>
    </submittedName>
</protein>
<dbReference type="InterPro" id="IPR001647">
    <property type="entry name" value="HTH_TetR"/>
</dbReference>
<comment type="caution">
    <text evidence="4">The sequence shown here is derived from an EMBL/GenBank/DDBJ whole genome shotgun (WGS) entry which is preliminary data.</text>
</comment>
<dbReference type="GO" id="GO:0000976">
    <property type="term" value="F:transcription cis-regulatory region binding"/>
    <property type="evidence" value="ECO:0007669"/>
    <property type="project" value="TreeGrafter"/>
</dbReference>
<name>A0A5J5KUG6_9MICC</name>
<dbReference type="PRINTS" id="PR00455">
    <property type="entry name" value="HTHTETR"/>
</dbReference>
<dbReference type="Pfam" id="PF00440">
    <property type="entry name" value="TetR_N"/>
    <property type="match status" value="1"/>
</dbReference>